<organism evidence="1 2">
    <name type="scientific">Paeniroseomonas aquatica</name>
    <dbReference type="NCBI Taxonomy" id="373043"/>
    <lineage>
        <taxon>Bacteria</taxon>
        <taxon>Pseudomonadati</taxon>
        <taxon>Pseudomonadota</taxon>
        <taxon>Alphaproteobacteria</taxon>
        <taxon>Acetobacterales</taxon>
        <taxon>Acetobacteraceae</taxon>
        <taxon>Paeniroseomonas</taxon>
    </lineage>
</organism>
<accession>A0ABT8A0N0</accession>
<dbReference type="EMBL" id="JAUFPN010000020">
    <property type="protein sequence ID" value="MDN3563280.1"/>
    <property type="molecule type" value="Genomic_DNA"/>
</dbReference>
<protein>
    <submittedName>
        <fullName evidence="1">Ig-like domain-containing protein</fullName>
    </submittedName>
</protein>
<dbReference type="Proteomes" id="UP001529369">
    <property type="component" value="Unassembled WGS sequence"/>
</dbReference>
<dbReference type="Pfam" id="PF17963">
    <property type="entry name" value="Big_9"/>
    <property type="match status" value="1"/>
</dbReference>
<sequence>MLELAYTVTVDDHHGGTASQVVTVTVTGTNDAPVASGAVGRATNEDTAITINGLAAFTDADGDPLTITALSDADPGKAGNQTALGATISLIGGQIHYDPTTSAQLQALNNGQSGNDSFSYTVSDGAGGQATGTVGVALSGVTDVVPGFEGKTIGYTYLFPAISDAYGNTARDVTVGAGIELASINPDSNIGSMDISNDHVLVTFNNPVGWNAASFNGFRLADKFGTVSDIAGVTLLQNGNNAGLDATDISFDANNIYLNWQGLQFQAGAQVELGIVFA</sequence>
<comment type="caution">
    <text evidence="1">The sequence shown here is derived from an EMBL/GenBank/DDBJ whole genome shotgun (WGS) entry which is preliminary data.</text>
</comment>
<evidence type="ECO:0000313" key="2">
    <source>
        <dbReference type="Proteomes" id="UP001529369"/>
    </source>
</evidence>
<dbReference type="Gene3D" id="2.60.40.2810">
    <property type="match status" value="1"/>
</dbReference>
<proteinExistence type="predicted"/>
<evidence type="ECO:0000313" key="1">
    <source>
        <dbReference type="EMBL" id="MDN3563280.1"/>
    </source>
</evidence>
<dbReference type="NCBIfam" id="TIGR01965">
    <property type="entry name" value="VCBS_repeat"/>
    <property type="match status" value="2"/>
</dbReference>
<keyword evidence="2" id="KW-1185">Reference proteome</keyword>
<name>A0ABT8A0N0_9PROT</name>
<dbReference type="RefSeq" id="WP_290315019.1">
    <property type="nucleotide sequence ID" value="NZ_JAUFPN010000020.1"/>
</dbReference>
<gene>
    <name evidence="1" type="ORF">QWZ14_02670</name>
</gene>
<dbReference type="InterPro" id="IPR010221">
    <property type="entry name" value="VCBS_dom"/>
</dbReference>
<reference evidence="2" key="1">
    <citation type="journal article" date="2019" name="Int. J. Syst. Evol. Microbiol.">
        <title>The Global Catalogue of Microorganisms (GCM) 10K type strain sequencing project: providing services to taxonomists for standard genome sequencing and annotation.</title>
        <authorList>
            <consortium name="The Broad Institute Genomics Platform"/>
            <consortium name="The Broad Institute Genome Sequencing Center for Infectious Disease"/>
            <person name="Wu L."/>
            <person name="Ma J."/>
        </authorList>
    </citation>
    <scope>NUCLEOTIDE SEQUENCE [LARGE SCALE GENOMIC DNA]</scope>
    <source>
        <strain evidence="2">CECT 7131</strain>
    </source>
</reference>